<dbReference type="Gene3D" id="1.20.5.1160">
    <property type="entry name" value="Vasodilator-stimulated phosphoprotein"/>
    <property type="match status" value="1"/>
</dbReference>
<evidence type="ECO:0000256" key="1">
    <source>
        <dbReference type="ARBA" id="ARBA00022754"/>
    </source>
</evidence>
<keyword evidence="2 4" id="KW-0175">Coiled coil</keyword>
<evidence type="ECO:0000256" key="4">
    <source>
        <dbReference type="SAM" id="Coils"/>
    </source>
</evidence>
<feature type="coiled-coil region" evidence="4">
    <location>
        <begin position="54"/>
        <end position="123"/>
    </location>
</feature>
<dbReference type="Pfam" id="PF00038">
    <property type="entry name" value="Filament"/>
    <property type="match status" value="1"/>
</dbReference>
<feature type="region of interest" description="Disordered" evidence="5">
    <location>
        <begin position="1"/>
        <end position="27"/>
    </location>
</feature>
<dbReference type="FunFam" id="1.20.5.170:FF:000002">
    <property type="entry name" value="Type I keratin KA11"/>
    <property type="match status" value="1"/>
</dbReference>
<sequence length="412" mass="46351">MTARMSSRSLYSLPTRRSASVHGDGSVRASYASTGPAAAAAAAAPLGGSEKLAMQNLNDRLAAYLNQVRALEASNGEWERKIREWLEKKSPDVRDYSKYEAVIADLRNKISAATKNNARLMLDIDNSNLAASDFKYKLENEKNMRTAVESDILGLRRTLDDLTMTRSDLEMQLEGLTEELAYLKKSHAEELAALRNNVSGSSVNVEVDAKPQEDLNRVLEDVRRQYNGIAEKNRQEMDAWYKAKFDDLNKKMASSTETLQTSRSEINDLKRTLQALQIELQSQLSLKAACEGTLAETEGRYNNQLSQLQARVNALEVELSQMKADIERQALDYQTLLNIKTRLQMEIAEYRRLLDGEDQSKSVVTASKTKTEIKEEKPQTVITQRTRVVIEKIVDGKVVSREEQPGTEIIKK</sequence>
<feature type="compositionally biased region" description="Polar residues" evidence="5">
    <location>
        <begin position="1"/>
        <end position="18"/>
    </location>
</feature>
<proteinExistence type="inferred from homology"/>
<dbReference type="InterPro" id="IPR002957">
    <property type="entry name" value="Keratin_I"/>
</dbReference>
<dbReference type="InterPro" id="IPR039008">
    <property type="entry name" value="IF_rod_dom"/>
</dbReference>
<dbReference type="SUPFAM" id="SSF64593">
    <property type="entry name" value="Intermediate filament protein, coiled coil region"/>
    <property type="match status" value="2"/>
</dbReference>
<dbReference type="Gene3D" id="1.20.5.170">
    <property type="match status" value="1"/>
</dbReference>
<dbReference type="GeneID" id="114856498"/>
<dbReference type="GO" id="GO:0005198">
    <property type="term" value="F:structural molecule activity"/>
    <property type="evidence" value="ECO:0007669"/>
    <property type="project" value="InterPro"/>
</dbReference>
<feature type="coiled-coil region" evidence="4">
    <location>
        <begin position="259"/>
        <end position="332"/>
    </location>
</feature>
<organism evidence="7 8">
    <name type="scientific">Betta splendens</name>
    <name type="common">Siamese fighting fish</name>
    <dbReference type="NCBI Taxonomy" id="158456"/>
    <lineage>
        <taxon>Eukaryota</taxon>
        <taxon>Metazoa</taxon>
        <taxon>Chordata</taxon>
        <taxon>Craniata</taxon>
        <taxon>Vertebrata</taxon>
        <taxon>Euteleostomi</taxon>
        <taxon>Actinopterygii</taxon>
        <taxon>Neopterygii</taxon>
        <taxon>Teleostei</taxon>
        <taxon>Neoteleostei</taxon>
        <taxon>Acanthomorphata</taxon>
        <taxon>Anabantaria</taxon>
        <taxon>Anabantiformes</taxon>
        <taxon>Anabantoidei</taxon>
        <taxon>Osphronemidae</taxon>
        <taxon>Betta</taxon>
    </lineage>
</organism>
<dbReference type="RefSeq" id="XP_029008208.1">
    <property type="nucleotide sequence ID" value="XM_029152375.3"/>
</dbReference>
<dbReference type="OrthoDB" id="2441647at2759"/>
<dbReference type="FunCoup" id="A0A6P7MP83">
    <property type="interactions" value="295"/>
</dbReference>
<accession>A0A6P7MP83</accession>
<dbReference type="PANTHER" id="PTHR23239:SF180">
    <property type="entry name" value="KERATIN, TYPE I CYTOSKELETAL 17"/>
    <property type="match status" value="1"/>
</dbReference>
<dbReference type="InParanoid" id="A0A6P7MP83"/>
<dbReference type="KEGG" id="bspl:114856498"/>
<evidence type="ECO:0000256" key="3">
    <source>
        <dbReference type="ARBA" id="ARBA00061646"/>
    </source>
</evidence>
<dbReference type="PANTHER" id="PTHR23239">
    <property type="entry name" value="INTERMEDIATE FILAMENT"/>
    <property type="match status" value="1"/>
</dbReference>
<dbReference type="AlphaFoldDB" id="A0A6P7MP83"/>
<protein>
    <submittedName>
        <fullName evidence="8">Keratin, type I cytoskeletal 13-like</fullName>
    </submittedName>
</protein>
<dbReference type="GO" id="GO:0005882">
    <property type="term" value="C:intermediate filament"/>
    <property type="evidence" value="ECO:0007669"/>
    <property type="project" value="UniProtKB-KW"/>
</dbReference>
<name>A0A6P7MP83_BETSP</name>
<dbReference type="FunFam" id="1.20.5.1160:FF:000001">
    <property type="entry name" value="Keratin type II"/>
    <property type="match status" value="1"/>
</dbReference>
<feature type="domain" description="IF rod" evidence="6">
    <location>
        <begin position="50"/>
        <end position="361"/>
    </location>
</feature>
<dbReference type="PROSITE" id="PS51842">
    <property type="entry name" value="IF_ROD_2"/>
    <property type="match status" value="1"/>
</dbReference>
<gene>
    <name evidence="8" type="primary">LOC114856498</name>
</gene>
<evidence type="ECO:0000259" key="6">
    <source>
        <dbReference type="PROSITE" id="PS51842"/>
    </source>
</evidence>
<dbReference type="Proteomes" id="UP000515150">
    <property type="component" value="Chromosome 1"/>
</dbReference>
<dbReference type="Gene3D" id="1.20.5.500">
    <property type="entry name" value="Single helix bin"/>
    <property type="match status" value="1"/>
</dbReference>
<evidence type="ECO:0000313" key="8">
    <source>
        <dbReference type="RefSeq" id="XP_029008208.1"/>
    </source>
</evidence>
<dbReference type="PRINTS" id="PR01248">
    <property type="entry name" value="TYPE1KERATIN"/>
</dbReference>
<dbReference type="SUPFAM" id="SSF46579">
    <property type="entry name" value="Prefoldin"/>
    <property type="match status" value="1"/>
</dbReference>
<evidence type="ECO:0000256" key="5">
    <source>
        <dbReference type="SAM" id="MobiDB-lite"/>
    </source>
</evidence>
<keyword evidence="7" id="KW-1185">Reference proteome</keyword>
<keyword evidence="1" id="KW-0403">Intermediate filament</keyword>
<feature type="coiled-coil region" evidence="4">
    <location>
        <begin position="159"/>
        <end position="186"/>
    </location>
</feature>
<evidence type="ECO:0000313" key="7">
    <source>
        <dbReference type="Proteomes" id="UP000515150"/>
    </source>
</evidence>
<reference evidence="8" key="1">
    <citation type="submission" date="2025-08" db="UniProtKB">
        <authorList>
            <consortium name="RefSeq"/>
        </authorList>
    </citation>
    <scope>IDENTIFICATION</scope>
</reference>
<evidence type="ECO:0000256" key="2">
    <source>
        <dbReference type="ARBA" id="ARBA00023054"/>
    </source>
</evidence>
<dbReference type="FunFam" id="1.20.5.500:FF:000001">
    <property type="entry name" value="Type II keratin 23"/>
    <property type="match status" value="1"/>
</dbReference>
<dbReference type="SMART" id="SM01391">
    <property type="entry name" value="Filament"/>
    <property type="match status" value="1"/>
</dbReference>
<comment type="similarity">
    <text evidence="3">Belongs to the intermediate filament family.</text>
</comment>